<dbReference type="EMBL" id="PPFX01000017">
    <property type="protein sequence ID" value="PNU20178.1"/>
    <property type="molecule type" value="Genomic_DNA"/>
</dbReference>
<keyword evidence="1" id="KW-0472">Membrane</keyword>
<evidence type="ECO:0000256" key="1">
    <source>
        <dbReference type="SAM" id="Phobius"/>
    </source>
</evidence>
<comment type="caution">
    <text evidence="3">The sequence shown here is derived from an EMBL/GenBank/DDBJ whole genome shotgun (WGS) entry which is preliminary data.</text>
</comment>
<accession>A0A2K2HA32</accession>
<reference evidence="3 4" key="1">
    <citation type="journal article" date="2018" name="Genome Announc.">
        <title>Genome Sequence of Geothermobacter sp. HR-1 Iron Reducer from the Loihi Seamount.</title>
        <authorList>
            <person name="Smith H."/>
            <person name="Abuyen K."/>
            <person name="Tremblay J."/>
            <person name="Savalia P."/>
            <person name="Perez-Rodriguez I."/>
            <person name="Emerson D."/>
            <person name="Tully B."/>
            <person name="Amend J."/>
        </authorList>
    </citation>
    <scope>NUCLEOTIDE SEQUENCE [LARGE SCALE GENOMIC DNA]</scope>
    <source>
        <strain evidence="3 4">HR-1</strain>
    </source>
</reference>
<protein>
    <recommendedName>
        <fullName evidence="2">DUF2061 domain-containing protein</fullName>
    </recommendedName>
</protein>
<evidence type="ECO:0000313" key="4">
    <source>
        <dbReference type="Proteomes" id="UP000236340"/>
    </source>
</evidence>
<keyword evidence="1" id="KW-1133">Transmembrane helix</keyword>
<dbReference type="Pfam" id="PF09834">
    <property type="entry name" value="DUF2061"/>
    <property type="match status" value="1"/>
</dbReference>
<evidence type="ECO:0000259" key="2">
    <source>
        <dbReference type="Pfam" id="PF09834"/>
    </source>
</evidence>
<dbReference type="AlphaFoldDB" id="A0A2K2HA32"/>
<proteinExistence type="predicted"/>
<feature type="transmembrane region" description="Helical" evidence="1">
    <location>
        <begin position="12"/>
        <end position="29"/>
    </location>
</feature>
<dbReference type="RefSeq" id="WP_103115422.1">
    <property type="nucleotide sequence ID" value="NZ_PPFX01000017.1"/>
</dbReference>
<evidence type="ECO:0000313" key="3">
    <source>
        <dbReference type="EMBL" id="PNU20178.1"/>
    </source>
</evidence>
<sequence length="74" mass="8521">MESTQRSLAKAISWRIIATIITALIAYAMTGEMTFAAQIGLADTCLKFFVYVGHERLWNRISFGREKQQPEYYI</sequence>
<organism evidence="3 4">
    <name type="scientific">Geothermobacter hydrogeniphilus</name>
    <dbReference type="NCBI Taxonomy" id="1969733"/>
    <lineage>
        <taxon>Bacteria</taxon>
        <taxon>Pseudomonadati</taxon>
        <taxon>Thermodesulfobacteriota</taxon>
        <taxon>Desulfuromonadia</taxon>
        <taxon>Desulfuromonadales</taxon>
        <taxon>Geothermobacteraceae</taxon>
        <taxon>Geothermobacter</taxon>
    </lineage>
</organism>
<gene>
    <name evidence="3" type="ORF">C2E25_09010</name>
</gene>
<dbReference type="InterPro" id="IPR018638">
    <property type="entry name" value="DUF2061_membrane"/>
</dbReference>
<name>A0A2K2HA32_9BACT</name>
<dbReference type="Proteomes" id="UP000236340">
    <property type="component" value="Unassembled WGS sequence"/>
</dbReference>
<feature type="domain" description="DUF2061" evidence="2">
    <location>
        <begin position="8"/>
        <end position="59"/>
    </location>
</feature>
<dbReference type="OrthoDB" id="197461at2"/>
<keyword evidence="1" id="KW-0812">Transmembrane</keyword>